<accession>A0AAV9WHH6</accession>
<name>A0AAV9WHH6_9PEZI</name>
<organism evidence="2 3">
    <name type="scientific">Arthrobotrys musiformis</name>
    <dbReference type="NCBI Taxonomy" id="47236"/>
    <lineage>
        <taxon>Eukaryota</taxon>
        <taxon>Fungi</taxon>
        <taxon>Dikarya</taxon>
        <taxon>Ascomycota</taxon>
        <taxon>Pezizomycotina</taxon>
        <taxon>Orbiliomycetes</taxon>
        <taxon>Orbiliales</taxon>
        <taxon>Orbiliaceae</taxon>
        <taxon>Arthrobotrys</taxon>
    </lineage>
</organism>
<protein>
    <submittedName>
        <fullName evidence="2">Uncharacterized protein</fullName>
    </submittedName>
</protein>
<comment type="caution">
    <text evidence="2">The sequence shown here is derived from an EMBL/GenBank/DDBJ whole genome shotgun (WGS) entry which is preliminary data.</text>
</comment>
<sequence length="71" mass="7510">MAASVSSKGEPLKVLTAGNHADEGIEPELVESSRKSKRCVCPGPLCSVDWPWNINCIDGSTDAQVDSTQGH</sequence>
<evidence type="ECO:0000256" key="1">
    <source>
        <dbReference type="SAM" id="MobiDB-lite"/>
    </source>
</evidence>
<feature type="region of interest" description="Disordered" evidence="1">
    <location>
        <begin position="1"/>
        <end position="29"/>
    </location>
</feature>
<gene>
    <name evidence="2" type="ORF">TWF481_006312</name>
</gene>
<evidence type="ECO:0000313" key="3">
    <source>
        <dbReference type="Proteomes" id="UP001370758"/>
    </source>
</evidence>
<keyword evidence="3" id="KW-1185">Reference proteome</keyword>
<reference evidence="2 3" key="1">
    <citation type="submission" date="2023-08" db="EMBL/GenBank/DDBJ databases">
        <authorList>
            <person name="Palmer J.M."/>
        </authorList>
    </citation>
    <scope>NUCLEOTIDE SEQUENCE [LARGE SCALE GENOMIC DNA]</scope>
    <source>
        <strain evidence="2 3">TWF481</strain>
    </source>
</reference>
<dbReference type="EMBL" id="JAVHJL010000003">
    <property type="protein sequence ID" value="KAK6507891.1"/>
    <property type="molecule type" value="Genomic_DNA"/>
</dbReference>
<dbReference type="Proteomes" id="UP001370758">
    <property type="component" value="Unassembled WGS sequence"/>
</dbReference>
<dbReference type="AlphaFoldDB" id="A0AAV9WHH6"/>
<evidence type="ECO:0000313" key="2">
    <source>
        <dbReference type="EMBL" id="KAK6507891.1"/>
    </source>
</evidence>
<proteinExistence type="predicted"/>